<evidence type="ECO:0000313" key="4">
    <source>
        <dbReference type="EMBL" id="OMJ74070.1"/>
    </source>
</evidence>
<accession>A0A1R2BBT7</accession>
<dbReference type="AlphaFoldDB" id="A0A1R2BBT7"/>
<dbReference type="PANTHER" id="PTHR19848">
    <property type="entry name" value="WD40 REPEAT PROTEIN"/>
    <property type="match status" value="1"/>
</dbReference>
<reference evidence="4 5" key="1">
    <citation type="submission" date="2016-11" db="EMBL/GenBank/DDBJ databases">
        <title>The macronuclear genome of Stentor coeruleus: a giant cell with tiny introns.</title>
        <authorList>
            <person name="Slabodnick M."/>
            <person name="Ruby J.G."/>
            <person name="Reiff S.B."/>
            <person name="Swart E.C."/>
            <person name="Gosai S."/>
            <person name="Prabakaran S."/>
            <person name="Witkowska E."/>
            <person name="Larue G.E."/>
            <person name="Fisher S."/>
            <person name="Freeman R.M."/>
            <person name="Gunawardena J."/>
            <person name="Chu W."/>
            <person name="Stover N.A."/>
            <person name="Gregory B.D."/>
            <person name="Nowacki M."/>
            <person name="Derisi J."/>
            <person name="Roy S.W."/>
            <person name="Marshall W.F."/>
            <person name="Sood P."/>
        </authorList>
    </citation>
    <scope>NUCLEOTIDE SEQUENCE [LARGE SCALE GENOMIC DNA]</scope>
    <source>
        <strain evidence="4">WM001</strain>
    </source>
</reference>
<evidence type="ECO:0000256" key="1">
    <source>
        <dbReference type="ARBA" id="ARBA00022574"/>
    </source>
</evidence>
<dbReference type="InterPro" id="IPR020472">
    <property type="entry name" value="WD40_PAC1"/>
</dbReference>
<dbReference type="PANTHER" id="PTHR19848:SF8">
    <property type="entry name" value="F-BOX AND WD REPEAT DOMAIN CONTAINING 7"/>
    <property type="match status" value="1"/>
</dbReference>
<name>A0A1R2BBT7_9CILI</name>
<dbReference type="InterPro" id="IPR019775">
    <property type="entry name" value="WD40_repeat_CS"/>
</dbReference>
<dbReference type="EMBL" id="MPUH01000776">
    <property type="protein sequence ID" value="OMJ74070.1"/>
    <property type="molecule type" value="Genomic_DNA"/>
</dbReference>
<evidence type="ECO:0000256" key="2">
    <source>
        <dbReference type="ARBA" id="ARBA00022737"/>
    </source>
</evidence>
<dbReference type="Pfam" id="PF00400">
    <property type="entry name" value="WD40"/>
    <property type="match status" value="6"/>
</dbReference>
<dbReference type="PROSITE" id="PS00678">
    <property type="entry name" value="WD_REPEATS_1"/>
    <property type="match status" value="2"/>
</dbReference>
<sequence length="477" mass="53574">MFDIKKCSYCSFEAAYRCDCNSDNLCNNHITSHLHIQKAHNVYAIPIWMSEKTKSYLSLEIIQRINFLKNIQDYLILATSEAIQKIEVASTKLIKELEGLKNYYRNKLSKPEFTQEDCKEIEIILKSTLHCSETNFEIPADYFAKFNLSIISAEHKDMETIKKIENLQRKPIFEVSCTPIGQNICSLVKCVALSRNCEFAVSGSSEKIIRIWDIKQNIQSNILTGHSYGILCVGITNNMKIIISGSEDKSIKLWNAGDKKMIESLHGHRDKVNSLAIFPDDSKFVSGSADFNIILWDLKNKKSIRSFKGHNGSVLSVSVTSNSEDIISCSSDKKIFIWDVSTGNAKRTLLSHTLAVCKLATSKDSLILASISLDKTIKIWDLENDQEIKSIEDSDLTPCAIEFFSLRSSFVVGYENGKAVVYDGETGEIQGILNGNNRKINDIVVSSDCKIIVAATDDGLKMWDIISDNNSEELNIL</sequence>
<dbReference type="SUPFAM" id="SSF50978">
    <property type="entry name" value="WD40 repeat-like"/>
    <property type="match status" value="1"/>
</dbReference>
<organism evidence="4 5">
    <name type="scientific">Stentor coeruleus</name>
    <dbReference type="NCBI Taxonomy" id="5963"/>
    <lineage>
        <taxon>Eukaryota</taxon>
        <taxon>Sar</taxon>
        <taxon>Alveolata</taxon>
        <taxon>Ciliophora</taxon>
        <taxon>Postciliodesmatophora</taxon>
        <taxon>Heterotrichea</taxon>
        <taxon>Heterotrichida</taxon>
        <taxon>Stentoridae</taxon>
        <taxon>Stentor</taxon>
    </lineage>
</organism>
<feature type="repeat" description="WD" evidence="3">
    <location>
        <begin position="265"/>
        <end position="306"/>
    </location>
</feature>
<feature type="repeat" description="WD" evidence="3">
    <location>
        <begin position="307"/>
        <end position="348"/>
    </location>
</feature>
<evidence type="ECO:0000256" key="3">
    <source>
        <dbReference type="PROSITE-ProRule" id="PRU00221"/>
    </source>
</evidence>
<keyword evidence="5" id="KW-1185">Reference proteome</keyword>
<feature type="repeat" description="WD" evidence="3">
    <location>
        <begin position="349"/>
        <end position="390"/>
    </location>
</feature>
<dbReference type="SMART" id="SM00320">
    <property type="entry name" value="WD40"/>
    <property type="match status" value="7"/>
</dbReference>
<proteinExistence type="predicted"/>
<keyword evidence="2" id="KW-0677">Repeat</keyword>
<dbReference type="OrthoDB" id="10266330at2759"/>
<protein>
    <submittedName>
        <fullName evidence="4">Uncharacterized protein</fullName>
    </submittedName>
</protein>
<comment type="caution">
    <text evidence="4">The sequence shown here is derived from an EMBL/GenBank/DDBJ whole genome shotgun (WGS) entry which is preliminary data.</text>
</comment>
<dbReference type="PROSITE" id="PS50294">
    <property type="entry name" value="WD_REPEATS_REGION"/>
    <property type="match status" value="4"/>
</dbReference>
<dbReference type="CDD" id="cd00200">
    <property type="entry name" value="WD40"/>
    <property type="match status" value="1"/>
</dbReference>
<dbReference type="InterPro" id="IPR001680">
    <property type="entry name" value="WD40_rpt"/>
</dbReference>
<dbReference type="InterPro" id="IPR015943">
    <property type="entry name" value="WD40/YVTN_repeat-like_dom_sf"/>
</dbReference>
<evidence type="ECO:0000313" key="5">
    <source>
        <dbReference type="Proteomes" id="UP000187209"/>
    </source>
</evidence>
<feature type="repeat" description="WD" evidence="3">
    <location>
        <begin position="223"/>
        <end position="264"/>
    </location>
</feature>
<feature type="repeat" description="WD" evidence="3">
    <location>
        <begin position="188"/>
        <end position="222"/>
    </location>
</feature>
<gene>
    <name evidence="4" type="ORF">SteCoe_27089</name>
</gene>
<dbReference type="InterPro" id="IPR036322">
    <property type="entry name" value="WD40_repeat_dom_sf"/>
</dbReference>
<dbReference type="Gene3D" id="2.130.10.10">
    <property type="entry name" value="YVTN repeat-like/Quinoprotein amine dehydrogenase"/>
    <property type="match status" value="2"/>
</dbReference>
<dbReference type="Proteomes" id="UP000187209">
    <property type="component" value="Unassembled WGS sequence"/>
</dbReference>
<dbReference type="PRINTS" id="PR00320">
    <property type="entry name" value="GPROTEINBRPT"/>
</dbReference>
<keyword evidence="1 3" id="KW-0853">WD repeat</keyword>
<dbReference type="PROSITE" id="PS50082">
    <property type="entry name" value="WD_REPEATS_2"/>
    <property type="match status" value="5"/>
</dbReference>